<evidence type="ECO:0000256" key="1">
    <source>
        <dbReference type="ARBA" id="ARBA00004370"/>
    </source>
</evidence>
<evidence type="ECO:0000313" key="7">
    <source>
        <dbReference type="Proteomes" id="UP000046395"/>
    </source>
</evidence>
<feature type="transmembrane region" description="Helical" evidence="5">
    <location>
        <begin position="233"/>
        <end position="252"/>
    </location>
</feature>
<feature type="domain" description="G-protein coupled receptors family 1 profile" evidence="6">
    <location>
        <begin position="20"/>
        <end position="288"/>
    </location>
</feature>
<evidence type="ECO:0000256" key="3">
    <source>
        <dbReference type="ARBA" id="ARBA00022989"/>
    </source>
</evidence>
<organism evidence="7 9">
    <name type="scientific">Trichuris muris</name>
    <name type="common">Mouse whipworm</name>
    <dbReference type="NCBI Taxonomy" id="70415"/>
    <lineage>
        <taxon>Eukaryota</taxon>
        <taxon>Metazoa</taxon>
        <taxon>Ecdysozoa</taxon>
        <taxon>Nematoda</taxon>
        <taxon>Enoplea</taxon>
        <taxon>Dorylaimia</taxon>
        <taxon>Trichinellida</taxon>
        <taxon>Trichuridae</taxon>
        <taxon>Trichuris</taxon>
    </lineage>
</organism>
<dbReference type="PROSITE" id="PS50262">
    <property type="entry name" value="G_PROTEIN_RECEP_F1_2"/>
    <property type="match status" value="1"/>
</dbReference>
<feature type="transmembrane region" description="Helical" evidence="5">
    <location>
        <begin position="264"/>
        <end position="287"/>
    </location>
</feature>
<dbReference type="WBParaSite" id="TMUE_0000001059.1">
    <property type="protein sequence ID" value="TMUE_0000001059.1"/>
    <property type="gene ID" value="WBGene00296974"/>
</dbReference>
<feature type="transmembrane region" description="Helical" evidence="5">
    <location>
        <begin position="53"/>
        <end position="78"/>
    </location>
</feature>
<dbReference type="InterPro" id="IPR017452">
    <property type="entry name" value="GPCR_Rhodpsn_7TM"/>
</dbReference>
<protein>
    <submittedName>
        <fullName evidence="8 9">G-protein coupled receptors family 1 profile domain-containing protein</fullName>
    </submittedName>
</protein>
<feature type="transmembrane region" description="Helical" evidence="5">
    <location>
        <begin position="98"/>
        <end position="119"/>
    </location>
</feature>
<dbReference type="Gene3D" id="1.20.1070.10">
    <property type="entry name" value="Rhodopsin 7-helix transmembrane proteins"/>
    <property type="match status" value="1"/>
</dbReference>
<dbReference type="AlphaFoldDB" id="A0A5S6R5X1"/>
<keyword evidence="3 5" id="KW-1133">Transmembrane helix</keyword>
<evidence type="ECO:0000256" key="2">
    <source>
        <dbReference type="ARBA" id="ARBA00022692"/>
    </source>
</evidence>
<dbReference type="GO" id="GO:0016020">
    <property type="term" value="C:membrane"/>
    <property type="evidence" value="ECO:0007669"/>
    <property type="project" value="UniProtKB-SubCell"/>
</dbReference>
<evidence type="ECO:0000256" key="5">
    <source>
        <dbReference type="SAM" id="Phobius"/>
    </source>
</evidence>
<dbReference type="WBParaSite" id="TMUE_3000014833.1">
    <property type="protein sequence ID" value="TMUE_3000014833.1"/>
    <property type="gene ID" value="WBGene00302345"/>
</dbReference>
<dbReference type="Pfam" id="PF10320">
    <property type="entry name" value="7TM_GPCR_Srsx"/>
    <property type="match status" value="1"/>
</dbReference>
<evidence type="ECO:0000256" key="4">
    <source>
        <dbReference type="ARBA" id="ARBA00023136"/>
    </source>
</evidence>
<dbReference type="SUPFAM" id="SSF81321">
    <property type="entry name" value="Family A G protein-coupled receptor-like"/>
    <property type="match status" value="1"/>
</dbReference>
<proteinExistence type="predicted"/>
<evidence type="ECO:0000313" key="9">
    <source>
        <dbReference type="WBParaSite" id="TMUE_3000014833.1"/>
    </source>
</evidence>
<dbReference type="InterPro" id="IPR019424">
    <property type="entry name" value="7TM_GPCR_Srsx"/>
</dbReference>
<reference evidence="7" key="1">
    <citation type="submission" date="2013-11" db="EMBL/GenBank/DDBJ databases">
        <authorList>
            <person name="Aslett M."/>
        </authorList>
    </citation>
    <scope>NUCLEOTIDE SEQUENCE [LARGE SCALE GENOMIC DNA]</scope>
    <source>
        <strain evidence="7">Edinburgh</strain>
    </source>
</reference>
<name>A0A5S6R5X1_TRIMR</name>
<accession>A0A5S6R5X1</accession>
<reference evidence="7" key="2">
    <citation type="submission" date="2014-03" db="EMBL/GenBank/DDBJ databases">
        <title>The whipworm genome and dual-species transcriptomics of an intimate host-pathogen interaction.</title>
        <authorList>
            <person name="Foth B.J."/>
            <person name="Tsai I.J."/>
            <person name="Reid A.J."/>
            <person name="Bancroft A.J."/>
            <person name="Nichol S."/>
            <person name="Tracey A."/>
            <person name="Holroyd N."/>
            <person name="Cotton J.A."/>
            <person name="Stanley E.J."/>
            <person name="Zarowiecki M."/>
            <person name="Liu J.Z."/>
            <person name="Huckvale T."/>
            <person name="Cooper P.J."/>
            <person name="Grencis R.K."/>
            <person name="Berriman M."/>
        </authorList>
    </citation>
    <scope>NUCLEOTIDE SEQUENCE [LARGE SCALE GENOMIC DNA]</scope>
    <source>
        <strain evidence="7">Edinburgh</strain>
    </source>
</reference>
<dbReference type="Proteomes" id="UP000046395">
    <property type="component" value="Unassembled WGS sequence"/>
</dbReference>
<evidence type="ECO:0000259" key="6">
    <source>
        <dbReference type="PROSITE" id="PS50262"/>
    </source>
</evidence>
<keyword evidence="2 5" id="KW-0812">Transmembrane</keyword>
<feature type="transmembrane region" description="Helical" evidence="5">
    <location>
        <begin position="193"/>
        <end position="212"/>
    </location>
</feature>
<comment type="subcellular location">
    <subcellularLocation>
        <location evidence="1">Membrane</location>
    </subcellularLocation>
</comment>
<feature type="transmembrane region" description="Helical" evidence="5">
    <location>
        <begin position="22"/>
        <end position="41"/>
    </location>
</feature>
<reference evidence="8 9" key="3">
    <citation type="submission" date="2019-12" db="UniProtKB">
        <authorList>
            <consortium name="WormBaseParasite"/>
        </authorList>
    </citation>
    <scope>IDENTIFICATION</scope>
</reference>
<sequence length="316" mass="35328">MNRTQFAAITGVSWTSESLETFIILIVISVAALIVDGYLLQLIYRKHEQRVDLCIIAGFTVSDSMASIGLVFTSIHRLQIRLMEPFTVSPLDCILHRFYIPVYMIGNTTLSMTMLLLSVERFATFCSASYYRIIFSIRSTKALVLLCFILGILEAVTCYYVAFGIQDRQISPACYRSQYSTPKYYNIFTSTNIALAILTVLLYALSYAVYRLRMSQSQEVVNLSHLRNARESSVLHSLSIVCLVTLFLRFSPLLAYQLARSAPAAISVIRAVDNSYLVAAPLLYLIIHPSLNGSVSRLACCCCCSSKKLVNTVYTG</sequence>
<evidence type="ECO:0000313" key="8">
    <source>
        <dbReference type="WBParaSite" id="TMUE_0000001059.1"/>
    </source>
</evidence>
<feature type="transmembrane region" description="Helical" evidence="5">
    <location>
        <begin position="140"/>
        <end position="162"/>
    </location>
</feature>
<keyword evidence="4 5" id="KW-0472">Membrane</keyword>
<keyword evidence="7" id="KW-1185">Reference proteome</keyword>